<keyword evidence="2" id="KW-1185">Reference proteome</keyword>
<reference evidence="1" key="1">
    <citation type="journal article" date="2023" name="Int. J. Syst. Evol. Microbiol.">
        <title>Sinisalibacter aestuarii sp. nov., isolated from estuarine sediment of the Arakawa River.</title>
        <authorList>
            <person name="Arafat S.T."/>
            <person name="Hirano S."/>
            <person name="Sato A."/>
            <person name="Takeuchi K."/>
            <person name="Yasuda T."/>
            <person name="Terahara T."/>
            <person name="Hamada M."/>
            <person name="Kobayashi T."/>
        </authorList>
    </citation>
    <scope>NUCLEOTIDE SEQUENCE</scope>
    <source>
        <strain evidence="1">B-399</strain>
    </source>
</reference>
<organism evidence="1 2">
    <name type="scientific">Sinisalibacter aestuarii</name>
    <dbReference type="NCBI Taxonomy" id="2949426"/>
    <lineage>
        <taxon>Bacteria</taxon>
        <taxon>Pseudomonadati</taxon>
        <taxon>Pseudomonadota</taxon>
        <taxon>Alphaproteobacteria</taxon>
        <taxon>Rhodobacterales</taxon>
        <taxon>Roseobacteraceae</taxon>
        <taxon>Sinisalibacter</taxon>
    </lineage>
</organism>
<dbReference type="Proteomes" id="UP001144205">
    <property type="component" value="Unassembled WGS sequence"/>
</dbReference>
<gene>
    <name evidence="1" type="ORF">STA1M1_18220</name>
</gene>
<dbReference type="EMBL" id="BROH01000004">
    <property type="protein sequence ID" value="GKY87953.1"/>
    <property type="molecule type" value="Genomic_DNA"/>
</dbReference>
<evidence type="ECO:0000313" key="2">
    <source>
        <dbReference type="Proteomes" id="UP001144205"/>
    </source>
</evidence>
<protein>
    <submittedName>
        <fullName evidence="1">Uncharacterized protein</fullName>
    </submittedName>
</protein>
<comment type="caution">
    <text evidence="1">The sequence shown here is derived from an EMBL/GenBank/DDBJ whole genome shotgun (WGS) entry which is preliminary data.</text>
</comment>
<proteinExistence type="predicted"/>
<sequence>MGIGGKMGIAVQVFPARGLVFVRYDGIINIAESNAAFAGYMADPGYLPGQRQLIDLRDATGWEPDFPRLMALQARKAEAIAQPGYETLFVYHAPDDTSRAIAQTVLRSWDGVGSVVPLIIDTEAEALAVLGQPERSFADLLQSA</sequence>
<evidence type="ECO:0000313" key="1">
    <source>
        <dbReference type="EMBL" id="GKY87953.1"/>
    </source>
</evidence>
<accession>A0ABQ5LSK3</accession>
<name>A0ABQ5LSK3_9RHOB</name>